<dbReference type="RefSeq" id="WP_060858354.1">
    <property type="nucleotide sequence ID" value="NZ_FCOC02000024.1"/>
</dbReference>
<keyword evidence="1" id="KW-0472">Membrane</keyword>
<feature type="transmembrane region" description="Helical" evidence="1">
    <location>
        <begin position="78"/>
        <end position="100"/>
    </location>
</feature>
<dbReference type="PANTHER" id="PTHR36974:SF1">
    <property type="entry name" value="DOXX FAMILY MEMBRANE PROTEIN"/>
    <property type="match status" value="1"/>
</dbReference>
<feature type="transmembrane region" description="Helical" evidence="1">
    <location>
        <begin position="47"/>
        <end position="71"/>
    </location>
</feature>
<keyword evidence="1" id="KW-0812">Transmembrane</keyword>
<reference evidence="2 3" key="1">
    <citation type="submission" date="2016-01" db="EMBL/GenBank/DDBJ databases">
        <authorList>
            <person name="Oliw E.H."/>
        </authorList>
    </citation>
    <scope>NUCLEOTIDE SEQUENCE [LARGE SCALE GENOMIC DNA]</scope>
    <source>
        <strain evidence="2">LMG 22029</strain>
    </source>
</reference>
<dbReference type="EMBL" id="FCOC02000024">
    <property type="protein sequence ID" value="SAL50642.1"/>
    <property type="molecule type" value="Genomic_DNA"/>
</dbReference>
<gene>
    <name evidence="2" type="ORF">AWB64_05367</name>
</gene>
<evidence type="ECO:0000313" key="2">
    <source>
        <dbReference type="EMBL" id="SAL50642.1"/>
    </source>
</evidence>
<sequence length="133" mass="14323">MGLSRLASPPVSNARRLALAFVFLWFAIGGICHFLLTPFFVQIVPPFVPAPIAAVIISGVFELLGAAGIAIRRTRSMAGIGLALLTIAVTPANIFMLQHAELFPSIPVWLLVARLPLQLALIACIVWSTQRSH</sequence>
<evidence type="ECO:0000313" key="3">
    <source>
        <dbReference type="Proteomes" id="UP000054893"/>
    </source>
</evidence>
<proteinExistence type="predicted"/>
<name>A0A158I227_CABSO</name>
<dbReference type="Proteomes" id="UP000054893">
    <property type="component" value="Unassembled WGS sequence"/>
</dbReference>
<organism evidence="2 3">
    <name type="scientific">Caballeronia sordidicola</name>
    <name type="common">Burkholderia sordidicola</name>
    <dbReference type="NCBI Taxonomy" id="196367"/>
    <lineage>
        <taxon>Bacteria</taxon>
        <taxon>Pseudomonadati</taxon>
        <taxon>Pseudomonadota</taxon>
        <taxon>Betaproteobacteria</taxon>
        <taxon>Burkholderiales</taxon>
        <taxon>Burkholderiaceae</taxon>
        <taxon>Caballeronia</taxon>
    </lineage>
</organism>
<feature type="transmembrane region" description="Helical" evidence="1">
    <location>
        <begin position="106"/>
        <end position="127"/>
    </location>
</feature>
<evidence type="ECO:0008006" key="4">
    <source>
        <dbReference type="Google" id="ProtNLM"/>
    </source>
</evidence>
<keyword evidence="1" id="KW-1133">Transmembrane helix</keyword>
<feature type="transmembrane region" description="Helical" evidence="1">
    <location>
        <begin position="21"/>
        <end position="41"/>
    </location>
</feature>
<accession>A0A158I227</accession>
<evidence type="ECO:0000256" key="1">
    <source>
        <dbReference type="SAM" id="Phobius"/>
    </source>
</evidence>
<dbReference type="OrthoDB" id="3267646at2"/>
<dbReference type="AlphaFoldDB" id="A0A158I227"/>
<protein>
    <recommendedName>
        <fullName evidence="4">DoxX family protein</fullName>
    </recommendedName>
</protein>
<dbReference type="PANTHER" id="PTHR36974">
    <property type="entry name" value="MEMBRANE PROTEIN-RELATED"/>
    <property type="match status" value="1"/>
</dbReference>